<comment type="caution">
    <text evidence="2">The sequence shown here is derived from an EMBL/GenBank/DDBJ whole genome shotgun (WGS) entry which is preliminary data.</text>
</comment>
<organism evidence="2 3">
    <name type="scientific">Promicromonospora aerolata</name>
    <dbReference type="NCBI Taxonomy" id="195749"/>
    <lineage>
        <taxon>Bacteria</taxon>
        <taxon>Bacillati</taxon>
        <taxon>Actinomycetota</taxon>
        <taxon>Actinomycetes</taxon>
        <taxon>Micrococcales</taxon>
        <taxon>Promicromonosporaceae</taxon>
        <taxon>Promicromonospora</taxon>
    </lineage>
</organism>
<evidence type="ECO:0000313" key="3">
    <source>
        <dbReference type="Proteomes" id="UP001597338"/>
    </source>
</evidence>
<evidence type="ECO:0000313" key="2">
    <source>
        <dbReference type="EMBL" id="MFD2028896.1"/>
    </source>
</evidence>
<evidence type="ECO:0000259" key="1">
    <source>
        <dbReference type="Pfam" id="PF13338"/>
    </source>
</evidence>
<protein>
    <submittedName>
        <fullName evidence="2">Type IV toxin-antitoxin system AbiEi family antitoxin domain-containing protein</fullName>
    </submittedName>
</protein>
<proteinExistence type="predicted"/>
<dbReference type="Proteomes" id="UP001597338">
    <property type="component" value="Unassembled WGS sequence"/>
</dbReference>
<reference evidence="3" key="1">
    <citation type="journal article" date="2019" name="Int. J. Syst. Evol. Microbiol.">
        <title>The Global Catalogue of Microorganisms (GCM) 10K type strain sequencing project: providing services to taxonomists for standard genome sequencing and annotation.</title>
        <authorList>
            <consortium name="The Broad Institute Genomics Platform"/>
            <consortium name="The Broad Institute Genome Sequencing Center for Infectious Disease"/>
            <person name="Wu L."/>
            <person name="Ma J."/>
        </authorList>
    </citation>
    <scope>NUCLEOTIDE SEQUENCE [LARGE SCALE GENOMIC DNA]</scope>
    <source>
        <strain evidence="3">CCM 7043</strain>
    </source>
</reference>
<accession>A0ABW4VE35</accession>
<feature type="domain" description="AbiEi antitoxin N-terminal" evidence="1">
    <location>
        <begin position="11"/>
        <end position="50"/>
    </location>
</feature>
<keyword evidence="3" id="KW-1185">Reference proteome</keyword>
<sequence length="332" mass="36364">MRPLSAIPPAVTELAARQEGLLSVQQCQALGLDRRRVRRLVRDGVWRREGKRVIDTDPTPPSTRVRDDYFDHLRRRSAVEGLLVQPGAAAVGAAALALHGVAGLPRQVEPEVSYPRGVRHRGLDGVIVRQYANFRSQQYGSWRIARIEHALAQALPEMSRDHAVAVLSSALNKRKLSHAGLVKVRRLLRRRRNAGPALGWIDLADGNDESPAETFARLSCVDHGVPPDRTQVVFHKDGRFLGRCDLGWLLRDGRWLVVEIDGVGPHSTHEALVRDAPRQNRLLATDRIVLLRFKPADNDQPGGVGAVVASRIAALGGRNPTAAGPVPGPVPL</sequence>
<dbReference type="RefSeq" id="WP_377200556.1">
    <property type="nucleotide sequence ID" value="NZ_JBHUHF010000001.1"/>
</dbReference>
<dbReference type="InterPro" id="IPR025159">
    <property type="entry name" value="AbiEi_N"/>
</dbReference>
<dbReference type="Pfam" id="PF13338">
    <property type="entry name" value="AbiEi_4"/>
    <property type="match status" value="1"/>
</dbReference>
<gene>
    <name evidence="2" type="ORF">ACFSL2_25675</name>
</gene>
<name>A0ABW4VE35_9MICO</name>
<dbReference type="EMBL" id="JBHUHF010000001">
    <property type="protein sequence ID" value="MFD2028896.1"/>
    <property type="molecule type" value="Genomic_DNA"/>
</dbReference>